<protein>
    <recommendedName>
        <fullName evidence="2">DUF559 domain-containing protein</fullName>
    </recommendedName>
</protein>
<dbReference type="InterPro" id="IPR011335">
    <property type="entry name" value="Restrct_endonuc-II-like"/>
</dbReference>
<evidence type="ECO:0000313" key="4">
    <source>
        <dbReference type="Proteomes" id="UP000541033"/>
    </source>
</evidence>
<feature type="domain" description="DUF559" evidence="2">
    <location>
        <begin position="168"/>
        <end position="224"/>
    </location>
</feature>
<feature type="compositionally biased region" description="Pro residues" evidence="1">
    <location>
        <begin position="7"/>
        <end position="16"/>
    </location>
</feature>
<gene>
    <name evidence="3" type="ORF">FHX76_002838</name>
</gene>
<dbReference type="Proteomes" id="UP000541033">
    <property type="component" value="Unassembled WGS sequence"/>
</dbReference>
<feature type="region of interest" description="Disordered" evidence="1">
    <location>
        <begin position="1"/>
        <end position="22"/>
    </location>
</feature>
<dbReference type="RefSeq" id="WP_167151601.1">
    <property type="nucleotide sequence ID" value="NZ_JAAMOX010000002.1"/>
</dbReference>
<name>A0A7X5R3N1_9MICO</name>
<reference evidence="3 4" key="1">
    <citation type="submission" date="2020-02" db="EMBL/GenBank/DDBJ databases">
        <title>Sequencing the genomes of 1000 actinobacteria strains.</title>
        <authorList>
            <person name="Klenk H.-P."/>
        </authorList>
    </citation>
    <scope>NUCLEOTIDE SEQUENCE [LARGE SCALE GENOMIC DNA]</scope>
    <source>
        <strain evidence="3 4">DSM 27960</strain>
    </source>
</reference>
<evidence type="ECO:0000259" key="2">
    <source>
        <dbReference type="Pfam" id="PF04480"/>
    </source>
</evidence>
<dbReference type="Pfam" id="PF04480">
    <property type="entry name" value="DUF559"/>
    <property type="match status" value="1"/>
</dbReference>
<dbReference type="InterPro" id="IPR007569">
    <property type="entry name" value="DUF559"/>
</dbReference>
<dbReference type="SUPFAM" id="SSF52980">
    <property type="entry name" value="Restriction endonuclease-like"/>
    <property type="match status" value="1"/>
</dbReference>
<organism evidence="3 4">
    <name type="scientific">Lysinibacter cavernae</name>
    <dbReference type="NCBI Taxonomy" id="1640652"/>
    <lineage>
        <taxon>Bacteria</taxon>
        <taxon>Bacillati</taxon>
        <taxon>Actinomycetota</taxon>
        <taxon>Actinomycetes</taxon>
        <taxon>Micrococcales</taxon>
        <taxon>Microbacteriaceae</taxon>
        <taxon>Lysinibacter</taxon>
    </lineage>
</organism>
<keyword evidence="4" id="KW-1185">Reference proteome</keyword>
<dbReference type="AlphaFoldDB" id="A0A7X5R3N1"/>
<sequence>MLAYPHSEPPPTPDGQPIPTLHVATQPPLRARRAAGIHGFQFDRPGGSIVLRRGVPVADVVSTWLQLASALTTDDLVAAGDYLIRVPEYPDRNDPRPYTSAAQLISAAGAFVGRGKANVRRALPLIREGSDSRPETHLRLLLQRAGLPEPNLNPVIRDRFGVRIGRADLVYPEAKLIVEYDGDQHRTNTAQYEHDMTRVYRFGAEEWHVYRVRAHGLYREPRVTAARVRGLFLARASNASNQST</sequence>
<comment type="caution">
    <text evidence="3">The sequence shown here is derived from an EMBL/GenBank/DDBJ whole genome shotgun (WGS) entry which is preliminary data.</text>
</comment>
<proteinExistence type="predicted"/>
<dbReference type="EMBL" id="JAAMOX010000002">
    <property type="protein sequence ID" value="NIH54942.1"/>
    <property type="molecule type" value="Genomic_DNA"/>
</dbReference>
<accession>A0A7X5R3N1</accession>
<evidence type="ECO:0000313" key="3">
    <source>
        <dbReference type="EMBL" id="NIH54942.1"/>
    </source>
</evidence>
<evidence type="ECO:0000256" key="1">
    <source>
        <dbReference type="SAM" id="MobiDB-lite"/>
    </source>
</evidence>
<dbReference type="Gene3D" id="3.40.960.10">
    <property type="entry name" value="VSR Endonuclease"/>
    <property type="match status" value="1"/>
</dbReference>